<reference evidence="9 10" key="1">
    <citation type="submission" date="2021-05" db="EMBL/GenBank/DDBJ databases">
        <title>Novel Bacillus species.</title>
        <authorList>
            <person name="Liu G."/>
        </authorList>
    </citation>
    <scope>NUCLEOTIDE SEQUENCE [LARGE SCALE GENOMIC DNA]</scope>
    <source>
        <strain evidence="9 10">FJAT-49732</strain>
    </source>
</reference>
<protein>
    <recommendedName>
        <fullName evidence="6">Lipoprotein</fullName>
    </recommendedName>
</protein>
<evidence type="ECO:0000256" key="6">
    <source>
        <dbReference type="PIRNR" id="PIRNR002854"/>
    </source>
</evidence>
<dbReference type="Gene3D" id="3.40.190.10">
    <property type="entry name" value="Periplasmic binding protein-like II"/>
    <property type="match status" value="2"/>
</dbReference>
<evidence type="ECO:0000313" key="10">
    <source>
        <dbReference type="Proteomes" id="UP000682713"/>
    </source>
</evidence>
<proteinExistence type="inferred from homology"/>
<comment type="similarity">
    <text evidence="6">Belongs to the nlpA lipoprotein family.</text>
</comment>
<evidence type="ECO:0000256" key="3">
    <source>
        <dbReference type="ARBA" id="ARBA00023136"/>
    </source>
</evidence>
<dbReference type="SUPFAM" id="SSF53850">
    <property type="entry name" value="Periplasmic binding protein-like II"/>
    <property type="match status" value="1"/>
</dbReference>
<keyword evidence="2 8" id="KW-0732">Signal</keyword>
<dbReference type="Proteomes" id="UP000682713">
    <property type="component" value="Unassembled WGS sequence"/>
</dbReference>
<dbReference type="AlphaFoldDB" id="A0A942TQH6"/>
<dbReference type="PANTHER" id="PTHR30429">
    <property type="entry name" value="D-METHIONINE-BINDING LIPOPROTEIN METQ"/>
    <property type="match status" value="1"/>
</dbReference>
<feature type="lipid moiety-binding region" description="S-diacylglycerol cysteine" evidence="7">
    <location>
        <position position="19"/>
    </location>
</feature>
<dbReference type="Pfam" id="PF03180">
    <property type="entry name" value="Lipoprotein_9"/>
    <property type="match status" value="1"/>
</dbReference>
<evidence type="ECO:0000256" key="1">
    <source>
        <dbReference type="ARBA" id="ARBA00004635"/>
    </source>
</evidence>
<dbReference type="PANTHER" id="PTHR30429:SF3">
    <property type="entry name" value="LIPOPROTEIN"/>
    <property type="match status" value="1"/>
</dbReference>
<sequence>MKKLIAVILLGLTLVLSACGSNGKSDVIKVGTTTSEVPTWNLVKELAEKQDIKIEIVKFDDYVQPNLAVDSGEIDINAFQTIVYFDSFKEDRKLDLAAIGTTNIWPMGIYSKKIKDISELKDGDQIVIPKDPTNLGRALLLLQKAGVITLKEGFDGTGGVENIAENPKNLKITTVDAGQTARGLDDATASIINSDMAINAGLNPTNDPVFREDSSNKAYVNIIAAQAKRKDDETLKKIVDIYHTDEVKSFIEKEFNGAAVPVREPISFLDDYKQN</sequence>
<accession>A0A942TQH6</accession>
<dbReference type="PROSITE" id="PS51257">
    <property type="entry name" value="PROKAR_LIPOPROTEIN"/>
    <property type="match status" value="1"/>
</dbReference>
<dbReference type="InterPro" id="IPR004872">
    <property type="entry name" value="Lipoprotein_NlpA"/>
</dbReference>
<keyword evidence="3" id="KW-0472">Membrane</keyword>
<organism evidence="9 10">
    <name type="scientific">Lederbergia citrisecunda</name>
    <dbReference type="NCBI Taxonomy" id="2833583"/>
    <lineage>
        <taxon>Bacteria</taxon>
        <taxon>Bacillati</taxon>
        <taxon>Bacillota</taxon>
        <taxon>Bacilli</taxon>
        <taxon>Bacillales</taxon>
        <taxon>Bacillaceae</taxon>
        <taxon>Lederbergia</taxon>
    </lineage>
</organism>
<dbReference type="RefSeq" id="WP_213110797.1">
    <property type="nucleotide sequence ID" value="NZ_JAGYPJ010000001.1"/>
</dbReference>
<feature type="chain" id="PRO_5038427960" description="Lipoprotein" evidence="8">
    <location>
        <begin position="19"/>
        <end position="275"/>
    </location>
</feature>
<dbReference type="PIRSF" id="PIRSF002854">
    <property type="entry name" value="MetQ"/>
    <property type="match status" value="1"/>
</dbReference>
<evidence type="ECO:0000256" key="8">
    <source>
        <dbReference type="SAM" id="SignalP"/>
    </source>
</evidence>
<keyword evidence="10" id="KW-1185">Reference proteome</keyword>
<evidence type="ECO:0000256" key="5">
    <source>
        <dbReference type="ARBA" id="ARBA00023288"/>
    </source>
</evidence>
<evidence type="ECO:0000256" key="2">
    <source>
        <dbReference type="ARBA" id="ARBA00022729"/>
    </source>
</evidence>
<dbReference type="GO" id="GO:0016020">
    <property type="term" value="C:membrane"/>
    <property type="evidence" value="ECO:0007669"/>
    <property type="project" value="UniProtKB-SubCell"/>
</dbReference>
<dbReference type="EMBL" id="JAGYPJ010000001">
    <property type="protein sequence ID" value="MBS4200197.1"/>
    <property type="molecule type" value="Genomic_DNA"/>
</dbReference>
<keyword evidence="5 6" id="KW-0449">Lipoprotein</keyword>
<evidence type="ECO:0000313" key="9">
    <source>
        <dbReference type="EMBL" id="MBS4200197.1"/>
    </source>
</evidence>
<comment type="caution">
    <text evidence="9">The sequence shown here is derived from an EMBL/GenBank/DDBJ whole genome shotgun (WGS) entry which is preliminary data.</text>
</comment>
<evidence type="ECO:0000256" key="7">
    <source>
        <dbReference type="PIRSR" id="PIRSR002854-1"/>
    </source>
</evidence>
<keyword evidence="4" id="KW-0564">Palmitate</keyword>
<feature type="signal peptide" evidence="8">
    <location>
        <begin position="1"/>
        <end position="18"/>
    </location>
</feature>
<gene>
    <name evidence="9" type="ORF">KHA93_11200</name>
</gene>
<evidence type="ECO:0000256" key="4">
    <source>
        <dbReference type="ARBA" id="ARBA00023139"/>
    </source>
</evidence>
<comment type="subcellular location">
    <subcellularLocation>
        <location evidence="1">Membrane</location>
        <topology evidence="1">Lipid-anchor</topology>
    </subcellularLocation>
</comment>
<name>A0A942TQH6_9BACI</name>